<evidence type="ECO:0000313" key="6">
    <source>
        <dbReference type="Proteomes" id="UP000053904"/>
    </source>
</evidence>
<evidence type="ECO:0000313" key="5">
    <source>
        <dbReference type="EMBL" id="KUK76445.1"/>
    </source>
</evidence>
<dbReference type="GO" id="GO:0006729">
    <property type="term" value="P:tetrahydrobiopterin biosynthetic process"/>
    <property type="evidence" value="ECO:0007669"/>
    <property type="project" value="InterPro"/>
</dbReference>
<organism evidence="5 6">
    <name type="scientific">candidate division WS6 bacterium 34_10</name>
    <dbReference type="NCBI Taxonomy" id="1641389"/>
    <lineage>
        <taxon>Bacteria</taxon>
        <taxon>Candidatus Dojkabacteria</taxon>
    </lineage>
</organism>
<accession>A0A101HGJ1</accession>
<gene>
    <name evidence="5" type="ORF">XD93_0909</name>
</gene>
<comment type="caution">
    <text evidence="5">The sequence shown here is derived from an EMBL/GenBank/DDBJ whole genome shotgun (WGS) entry which is preliminary data.</text>
</comment>
<dbReference type="PANTHER" id="PTHR12599:SF0">
    <property type="entry name" value="PTERIN-4-ALPHA-CARBINOLAMINE DEHYDRATASE"/>
    <property type="match status" value="1"/>
</dbReference>
<dbReference type="InterPro" id="IPR036428">
    <property type="entry name" value="PCD_sf"/>
</dbReference>
<dbReference type="AlphaFoldDB" id="A0A101HGJ1"/>
<sequence>MSWKQVNNQLVKEFEFEDFNQAIEFINKIHPIAEKHNHHPDIFLHSYNRVKVMIYTHNRNKITDKDYNLAELIDNI</sequence>
<dbReference type="Gene3D" id="3.30.1360.20">
    <property type="entry name" value="Transcriptional coactivator/pterin dehydratase"/>
    <property type="match status" value="1"/>
</dbReference>
<dbReference type="GO" id="GO:0008124">
    <property type="term" value="F:4-alpha-hydroxytetrahydrobiopterin dehydratase activity"/>
    <property type="evidence" value="ECO:0007669"/>
    <property type="project" value="UniProtKB-EC"/>
</dbReference>
<evidence type="ECO:0000256" key="4">
    <source>
        <dbReference type="ARBA" id="ARBA00023239"/>
    </source>
</evidence>
<proteinExistence type="inferred from homology"/>
<evidence type="ECO:0000256" key="1">
    <source>
        <dbReference type="ARBA" id="ARBA00001554"/>
    </source>
</evidence>
<reference evidence="6" key="1">
    <citation type="journal article" date="2015" name="MBio">
        <title>Genome-Resolved Metagenomic Analysis Reveals Roles for Candidate Phyla and Other Microbial Community Members in Biogeochemical Transformations in Oil Reservoirs.</title>
        <authorList>
            <person name="Hu P."/>
            <person name="Tom L."/>
            <person name="Singh A."/>
            <person name="Thomas B.C."/>
            <person name="Baker B.J."/>
            <person name="Piceno Y.M."/>
            <person name="Andersen G.L."/>
            <person name="Banfield J.F."/>
        </authorList>
    </citation>
    <scope>NUCLEOTIDE SEQUENCE [LARGE SCALE GENOMIC DNA]</scope>
</reference>
<dbReference type="CDD" id="cd00488">
    <property type="entry name" value="PCD_DCoH"/>
    <property type="match status" value="1"/>
</dbReference>
<evidence type="ECO:0000256" key="2">
    <source>
        <dbReference type="ARBA" id="ARBA00006472"/>
    </source>
</evidence>
<dbReference type="Proteomes" id="UP000053904">
    <property type="component" value="Unassembled WGS sequence"/>
</dbReference>
<dbReference type="Pfam" id="PF01329">
    <property type="entry name" value="Pterin_4a"/>
    <property type="match status" value="1"/>
</dbReference>
<evidence type="ECO:0000256" key="3">
    <source>
        <dbReference type="ARBA" id="ARBA00013252"/>
    </source>
</evidence>
<dbReference type="InterPro" id="IPR001533">
    <property type="entry name" value="Pterin_deHydtase"/>
</dbReference>
<name>A0A101HGJ1_9BACT</name>
<dbReference type="EMBL" id="LGGO01000150">
    <property type="protein sequence ID" value="KUK76445.1"/>
    <property type="molecule type" value="Genomic_DNA"/>
</dbReference>
<comment type="catalytic activity">
    <reaction evidence="1">
        <text>(4aS,6R)-4a-hydroxy-L-erythro-5,6,7,8-tetrahydrobiopterin = (6R)-L-erythro-6,7-dihydrobiopterin + H2O</text>
        <dbReference type="Rhea" id="RHEA:11920"/>
        <dbReference type="ChEBI" id="CHEBI:15377"/>
        <dbReference type="ChEBI" id="CHEBI:15642"/>
        <dbReference type="ChEBI" id="CHEBI:43120"/>
        <dbReference type="EC" id="4.2.1.96"/>
    </reaction>
</comment>
<keyword evidence="4" id="KW-0456">Lyase</keyword>
<dbReference type="PANTHER" id="PTHR12599">
    <property type="entry name" value="PTERIN-4-ALPHA-CARBINOLAMINE DEHYDRATASE"/>
    <property type="match status" value="1"/>
</dbReference>
<dbReference type="EC" id="4.2.1.96" evidence="3"/>
<comment type="similarity">
    <text evidence="2">Belongs to the pterin-4-alpha-carbinolamine dehydratase family.</text>
</comment>
<dbReference type="SUPFAM" id="SSF55248">
    <property type="entry name" value="PCD-like"/>
    <property type="match status" value="1"/>
</dbReference>
<protein>
    <recommendedName>
        <fullName evidence="3">4a-hydroxytetrahydrobiopterin dehydratase</fullName>
        <ecNumber evidence="3">4.2.1.96</ecNumber>
    </recommendedName>
</protein>